<evidence type="ECO:0000313" key="4">
    <source>
        <dbReference type="Proteomes" id="UP000019141"/>
    </source>
</evidence>
<keyword evidence="4" id="KW-1185">Reference proteome</keyword>
<dbReference type="Pfam" id="PF13439">
    <property type="entry name" value="Glyco_transf_4"/>
    <property type="match status" value="1"/>
</dbReference>
<accession>W4LX00</accession>
<dbReference type="Proteomes" id="UP000019141">
    <property type="component" value="Unassembled WGS sequence"/>
</dbReference>
<dbReference type="Pfam" id="PF00534">
    <property type="entry name" value="Glycos_transf_1"/>
    <property type="match status" value="1"/>
</dbReference>
<dbReference type="InterPro" id="IPR001296">
    <property type="entry name" value="Glyco_trans_1"/>
</dbReference>
<comment type="caution">
    <text evidence="3">The sequence shown here is derived from an EMBL/GenBank/DDBJ whole genome shotgun (WGS) entry which is preliminary data.</text>
</comment>
<sequence>MHKKILQISPFPPPRSGWSVRVAFLKSALCELGHQCQVLNIGSSRKMKSPEYVCVYNALDYLVKVVKFSAQGYTIHAHVNGETLKGLLLILVAGMSNWLFGKRYVLTFHGGVQQSYFTPETGHRLTPLFRLMFALSQRIICNSEVVKAKIAAYGVNPDKITPIPAFTRQYLQHETVTFAPPLEAFLAGHTPVLLSYIVFRDGFFIDTLIEGFRQLRASYPEAGLLLVGTESDGSPLETDIRNRIAAANLEPHVFDVPSMSHDEFRTAMKRCDLYVRTPITDGVCSSVLEALSYNLPVVAAENGSRPPSVIPYIADDPQDLATQAANTLAHLDHIRQQIVKPAIQDTLSDEVNLLIQAAT</sequence>
<gene>
    <name evidence="3" type="ORF">ETSY1_05620</name>
</gene>
<reference evidence="3 4" key="1">
    <citation type="journal article" date="2014" name="Nature">
        <title>An environmental bacterial taxon with a large and distinct metabolic repertoire.</title>
        <authorList>
            <person name="Wilson M.C."/>
            <person name="Mori T."/>
            <person name="Ruckert C."/>
            <person name="Uria A.R."/>
            <person name="Helf M.J."/>
            <person name="Takada K."/>
            <person name="Gernert C."/>
            <person name="Steffens U.A."/>
            <person name="Heycke N."/>
            <person name="Schmitt S."/>
            <person name="Rinke C."/>
            <person name="Helfrich E.J."/>
            <person name="Brachmann A.O."/>
            <person name="Gurgui C."/>
            <person name="Wakimoto T."/>
            <person name="Kracht M."/>
            <person name="Crusemann M."/>
            <person name="Hentschel U."/>
            <person name="Abe I."/>
            <person name="Matsunaga S."/>
            <person name="Kalinowski J."/>
            <person name="Takeyama H."/>
            <person name="Piel J."/>
        </authorList>
    </citation>
    <scope>NUCLEOTIDE SEQUENCE [LARGE SCALE GENOMIC DNA]</scope>
    <source>
        <strain evidence="4">TSY1</strain>
    </source>
</reference>
<organism evidence="3 4">
    <name type="scientific">Entotheonella factor</name>
    <dbReference type="NCBI Taxonomy" id="1429438"/>
    <lineage>
        <taxon>Bacteria</taxon>
        <taxon>Pseudomonadati</taxon>
        <taxon>Nitrospinota/Tectimicrobiota group</taxon>
        <taxon>Candidatus Tectimicrobiota</taxon>
        <taxon>Candidatus Entotheonellia</taxon>
        <taxon>Candidatus Entotheonellales</taxon>
        <taxon>Candidatus Entotheonellaceae</taxon>
        <taxon>Candidatus Entotheonella</taxon>
    </lineage>
</organism>
<feature type="domain" description="Glycosyltransferase subfamily 4-like N-terminal" evidence="2">
    <location>
        <begin position="92"/>
        <end position="164"/>
    </location>
</feature>
<evidence type="ECO:0000313" key="3">
    <source>
        <dbReference type="EMBL" id="ETX01892.1"/>
    </source>
</evidence>
<proteinExistence type="predicted"/>
<dbReference type="CDD" id="cd03801">
    <property type="entry name" value="GT4_PimA-like"/>
    <property type="match status" value="1"/>
</dbReference>
<dbReference type="PANTHER" id="PTHR45947">
    <property type="entry name" value="SULFOQUINOVOSYL TRANSFERASE SQD2"/>
    <property type="match status" value="1"/>
</dbReference>
<protein>
    <recommendedName>
        <fullName evidence="5">Glycosyltransferase subfamily 4-like N-terminal domain-containing protein</fullName>
    </recommendedName>
</protein>
<dbReference type="AlphaFoldDB" id="W4LX00"/>
<evidence type="ECO:0008006" key="5">
    <source>
        <dbReference type="Google" id="ProtNLM"/>
    </source>
</evidence>
<dbReference type="HOGENOM" id="CLU_009583_4_0_7"/>
<dbReference type="SUPFAM" id="SSF53756">
    <property type="entry name" value="UDP-Glycosyltransferase/glycogen phosphorylase"/>
    <property type="match status" value="1"/>
</dbReference>
<dbReference type="Gene3D" id="3.40.50.2000">
    <property type="entry name" value="Glycogen Phosphorylase B"/>
    <property type="match status" value="2"/>
</dbReference>
<evidence type="ECO:0000259" key="1">
    <source>
        <dbReference type="Pfam" id="PF00534"/>
    </source>
</evidence>
<dbReference type="InterPro" id="IPR028098">
    <property type="entry name" value="Glyco_trans_4-like_N"/>
</dbReference>
<feature type="domain" description="Glycosyl transferase family 1" evidence="1">
    <location>
        <begin position="205"/>
        <end position="309"/>
    </location>
</feature>
<dbReference type="PANTHER" id="PTHR45947:SF3">
    <property type="entry name" value="SULFOQUINOVOSYL TRANSFERASE SQD2"/>
    <property type="match status" value="1"/>
</dbReference>
<dbReference type="EMBL" id="AZHW01000192">
    <property type="protein sequence ID" value="ETX01892.1"/>
    <property type="molecule type" value="Genomic_DNA"/>
</dbReference>
<evidence type="ECO:0000259" key="2">
    <source>
        <dbReference type="Pfam" id="PF13439"/>
    </source>
</evidence>
<name>W4LX00_ENTF1</name>
<dbReference type="GO" id="GO:0016758">
    <property type="term" value="F:hexosyltransferase activity"/>
    <property type="evidence" value="ECO:0007669"/>
    <property type="project" value="TreeGrafter"/>
</dbReference>
<dbReference type="InterPro" id="IPR050194">
    <property type="entry name" value="Glycosyltransferase_grp1"/>
</dbReference>